<keyword evidence="1" id="KW-1133">Transmembrane helix</keyword>
<feature type="transmembrane region" description="Helical" evidence="1">
    <location>
        <begin position="136"/>
        <end position="160"/>
    </location>
</feature>
<dbReference type="AlphaFoldDB" id="A0A8S3S7W3"/>
<name>A0A8S3S7W3_MYTED</name>
<evidence type="ECO:0000313" key="2">
    <source>
        <dbReference type="EMBL" id="CAG2217184.1"/>
    </source>
</evidence>
<comment type="caution">
    <text evidence="2">The sequence shown here is derived from an EMBL/GenBank/DDBJ whole genome shotgun (WGS) entry which is preliminary data.</text>
</comment>
<dbReference type="EMBL" id="CAJPWZ010001507">
    <property type="protein sequence ID" value="CAG2217184.1"/>
    <property type="molecule type" value="Genomic_DNA"/>
</dbReference>
<gene>
    <name evidence="2" type="ORF">MEDL_30873</name>
</gene>
<dbReference type="GO" id="GO:0099604">
    <property type="term" value="F:ligand-gated calcium channel activity"/>
    <property type="evidence" value="ECO:0007669"/>
    <property type="project" value="TreeGrafter"/>
</dbReference>
<feature type="transmembrane region" description="Helical" evidence="1">
    <location>
        <begin position="181"/>
        <end position="200"/>
    </location>
</feature>
<keyword evidence="1" id="KW-0812">Transmembrane</keyword>
<dbReference type="PANTHER" id="PTHR13800">
    <property type="entry name" value="TRANSIENT RECEPTOR POTENTIAL CATION CHANNEL, SUBFAMILY M, MEMBER 6"/>
    <property type="match status" value="1"/>
</dbReference>
<dbReference type="Proteomes" id="UP000683360">
    <property type="component" value="Unassembled WGS sequence"/>
</dbReference>
<feature type="transmembrane region" description="Helical" evidence="1">
    <location>
        <begin position="344"/>
        <end position="362"/>
    </location>
</feature>
<dbReference type="PANTHER" id="PTHR13800:SF12">
    <property type="entry name" value="TRANSIENT RECEPTOR POTENTIAL CATION CHANNEL SUBFAMILY M MEMBER-LIKE 2"/>
    <property type="match status" value="1"/>
</dbReference>
<feature type="transmembrane region" description="Helical" evidence="1">
    <location>
        <begin position="288"/>
        <end position="306"/>
    </location>
</feature>
<proteinExistence type="predicted"/>
<evidence type="ECO:0000256" key="1">
    <source>
        <dbReference type="SAM" id="Phobius"/>
    </source>
</evidence>
<dbReference type="OrthoDB" id="10494870at2759"/>
<evidence type="ECO:0000313" key="3">
    <source>
        <dbReference type="Proteomes" id="UP000683360"/>
    </source>
</evidence>
<protein>
    <submittedName>
        <fullName evidence="2">TRPM4</fullName>
    </submittedName>
</protein>
<dbReference type="GO" id="GO:0005886">
    <property type="term" value="C:plasma membrane"/>
    <property type="evidence" value="ECO:0007669"/>
    <property type="project" value="TreeGrafter"/>
</dbReference>
<sequence length="443" mass="51776">MQLIETGNIRIHYIIIGCVILEDEANDWKTTPLVKERLQCVKKALTATAVRITSCIYEADKEAKSNCSIDDGTCYKKARKCVKGKNSEYINHAGRLLLNHGYMRDAIDTGNMEYLENDTIKNILNKMWFGSTEVNWTWQTMICFTNLVAVHIIVLPLLMFNMEKLPLLWFYRKYNLPFMKVYMHMLGFLVLFLLYAYMLLFDYREDVITYTDGFIITWMTSFFVDEAKQVTVAIIRGKFVIDWWDILGLDVDCLIPPYCTFNRTIYQDGALQRCPTKLGLYISPYLKALYGLIAVVLLLNLLIAMYSHTFNEVQQKSDIYWRKQQNCFLEEYSIKTVFPVHLQLLALPGIILAVMWFGYSYFNDKIPNTSDVDDLNKHPMFVRVFLYNTNYDLRLTKTDDAEKNGAKHANGKVELAEFDSIKRQLDRDDRRNQEVCGTNFLKY</sequence>
<organism evidence="2 3">
    <name type="scientific">Mytilus edulis</name>
    <name type="common">Blue mussel</name>
    <dbReference type="NCBI Taxonomy" id="6550"/>
    <lineage>
        <taxon>Eukaryota</taxon>
        <taxon>Metazoa</taxon>
        <taxon>Spiralia</taxon>
        <taxon>Lophotrochozoa</taxon>
        <taxon>Mollusca</taxon>
        <taxon>Bivalvia</taxon>
        <taxon>Autobranchia</taxon>
        <taxon>Pteriomorphia</taxon>
        <taxon>Mytilida</taxon>
        <taxon>Mytiloidea</taxon>
        <taxon>Mytilidae</taxon>
        <taxon>Mytilinae</taxon>
        <taxon>Mytilus</taxon>
    </lineage>
</organism>
<reference evidence="2" key="1">
    <citation type="submission" date="2021-03" db="EMBL/GenBank/DDBJ databases">
        <authorList>
            <person name="Bekaert M."/>
        </authorList>
    </citation>
    <scope>NUCLEOTIDE SEQUENCE</scope>
</reference>
<dbReference type="InterPro" id="IPR050927">
    <property type="entry name" value="TRPM"/>
</dbReference>
<accession>A0A8S3S7W3</accession>
<keyword evidence="1" id="KW-0472">Membrane</keyword>
<keyword evidence="3" id="KW-1185">Reference proteome</keyword>